<evidence type="ECO:0000313" key="2">
    <source>
        <dbReference type="Proteomes" id="UP000314294"/>
    </source>
</evidence>
<keyword evidence="2" id="KW-1185">Reference proteome</keyword>
<reference evidence="1 2" key="1">
    <citation type="submission" date="2019-03" db="EMBL/GenBank/DDBJ databases">
        <title>First draft genome of Liparis tanakae, snailfish: a comprehensive survey of snailfish specific genes.</title>
        <authorList>
            <person name="Kim W."/>
            <person name="Song I."/>
            <person name="Jeong J.-H."/>
            <person name="Kim D."/>
            <person name="Kim S."/>
            <person name="Ryu S."/>
            <person name="Song J.Y."/>
            <person name="Lee S.K."/>
        </authorList>
    </citation>
    <scope>NUCLEOTIDE SEQUENCE [LARGE SCALE GENOMIC DNA]</scope>
    <source>
        <tissue evidence="1">Muscle</tissue>
    </source>
</reference>
<dbReference type="EMBL" id="SRLO01000114">
    <property type="protein sequence ID" value="TNN74416.1"/>
    <property type="molecule type" value="Genomic_DNA"/>
</dbReference>
<name>A0A4Z2I8R4_9TELE</name>
<dbReference type="AlphaFoldDB" id="A0A4Z2I8R4"/>
<proteinExistence type="predicted"/>
<evidence type="ECO:0000313" key="1">
    <source>
        <dbReference type="EMBL" id="TNN74416.1"/>
    </source>
</evidence>
<organism evidence="1 2">
    <name type="scientific">Liparis tanakae</name>
    <name type="common">Tanaka's snailfish</name>
    <dbReference type="NCBI Taxonomy" id="230148"/>
    <lineage>
        <taxon>Eukaryota</taxon>
        <taxon>Metazoa</taxon>
        <taxon>Chordata</taxon>
        <taxon>Craniata</taxon>
        <taxon>Vertebrata</taxon>
        <taxon>Euteleostomi</taxon>
        <taxon>Actinopterygii</taxon>
        <taxon>Neopterygii</taxon>
        <taxon>Teleostei</taxon>
        <taxon>Neoteleostei</taxon>
        <taxon>Acanthomorphata</taxon>
        <taxon>Eupercaria</taxon>
        <taxon>Perciformes</taxon>
        <taxon>Cottioidei</taxon>
        <taxon>Cottales</taxon>
        <taxon>Liparidae</taxon>
        <taxon>Liparis</taxon>
    </lineage>
</organism>
<comment type="caution">
    <text evidence="1">The sequence shown here is derived from an EMBL/GenBank/DDBJ whole genome shotgun (WGS) entry which is preliminary data.</text>
</comment>
<sequence>MTPHSILANLLTACEERERHLRDNCSQQSVTGKSKLEDLDLQASTEMWLHCSRSQQVQAKAVFQTSNPYYAYLSIVQRHKPVFMLTPILNPKRAQSMVSREEAS</sequence>
<dbReference type="Proteomes" id="UP000314294">
    <property type="component" value="Unassembled WGS sequence"/>
</dbReference>
<gene>
    <name evidence="1" type="ORF">EYF80_015375</name>
</gene>
<accession>A0A4Z2I8R4</accession>
<protein>
    <submittedName>
        <fullName evidence="1">Uncharacterized protein</fullName>
    </submittedName>
</protein>